<organism evidence="2 3">
    <name type="scientific">Flavobacterium phragmitis</name>
    <dbReference type="NCBI Taxonomy" id="739143"/>
    <lineage>
        <taxon>Bacteria</taxon>
        <taxon>Pseudomonadati</taxon>
        <taxon>Bacteroidota</taxon>
        <taxon>Flavobacteriia</taxon>
        <taxon>Flavobacteriales</taxon>
        <taxon>Flavobacteriaceae</taxon>
        <taxon>Flavobacterium</taxon>
    </lineage>
</organism>
<evidence type="ECO:0008006" key="4">
    <source>
        <dbReference type="Google" id="ProtNLM"/>
    </source>
</evidence>
<feature type="signal peptide" evidence="1">
    <location>
        <begin position="1"/>
        <end position="19"/>
    </location>
</feature>
<evidence type="ECO:0000313" key="3">
    <source>
        <dbReference type="Proteomes" id="UP000199672"/>
    </source>
</evidence>
<proteinExistence type="predicted"/>
<dbReference type="OrthoDB" id="6395228at2"/>
<reference evidence="3" key="1">
    <citation type="submission" date="2016-10" db="EMBL/GenBank/DDBJ databases">
        <authorList>
            <person name="Varghese N."/>
            <person name="Submissions S."/>
        </authorList>
    </citation>
    <scope>NUCLEOTIDE SEQUENCE [LARGE SCALE GENOMIC DNA]</scope>
    <source>
        <strain evidence="3">CGMCC 1.10370</strain>
    </source>
</reference>
<gene>
    <name evidence="2" type="ORF">SAMN05216297_111274</name>
</gene>
<dbReference type="AlphaFoldDB" id="A0A1I1UZM3"/>
<protein>
    <recommendedName>
        <fullName evidence="4">DUF4932 domain-containing protein</fullName>
    </recommendedName>
</protein>
<accession>A0A1I1UZM3</accession>
<name>A0A1I1UZM3_9FLAO</name>
<evidence type="ECO:0000313" key="2">
    <source>
        <dbReference type="EMBL" id="SFD76241.1"/>
    </source>
</evidence>
<feature type="chain" id="PRO_5011761554" description="DUF4932 domain-containing protein" evidence="1">
    <location>
        <begin position="20"/>
        <end position="375"/>
    </location>
</feature>
<evidence type="ECO:0000256" key="1">
    <source>
        <dbReference type="SAM" id="SignalP"/>
    </source>
</evidence>
<sequence length="375" mass="44187">MKTKILSALLFILSFTTFAQEKVNFTEKFKKENQGKSTIEINEVKELLTIMLAITDFGLENDDMFEQKGDYYQRVLKHFKPYKEEAVIQTMNSLLSKNPLEYIFFTGNAQTYFLKNGVLVPNEAYVLPANKVANVKIEVNPITTYKSEIEDFAKKSHFSDFYKSEKPFYDKIISDYEKYSNLQKQWNWLEKNFDTKINSYIIYTSALINGLNYTGGYENNNFHLIEMVLPTVQKVEGRSEKNSEAFNTRSMFTEIDHNYVEKPSVQHKEELNTALKDREKWVNTKAYGTEYYPDGFKVFNEYMTYGVFILYAEETYKGDTQLLLEINNEVNSVMIDRGFIKMKEFNEKLKNLRSKNKKKKIDELYPELIKWCSLQ</sequence>
<keyword evidence="1" id="KW-0732">Signal</keyword>
<dbReference type="EMBL" id="FOMH01000011">
    <property type="protein sequence ID" value="SFD76241.1"/>
    <property type="molecule type" value="Genomic_DNA"/>
</dbReference>
<dbReference type="Proteomes" id="UP000199672">
    <property type="component" value="Unassembled WGS sequence"/>
</dbReference>
<keyword evidence="3" id="KW-1185">Reference proteome</keyword>
<dbReference type="RefSeq" id="WP_091496763.1">
    <property type="nucleotide sequence ID" value="NZ_FOMH01000011.1"/>
</dbReference>